<protein>
    <submittedName>
        <fullName evidence="11">Efflux RND transporter periplasmic adaptor subunit</fullName>
    </submittedName>
</protein>
<reference evidence="11 12" key="1">
    <citation type="submission" date="2022-12" db="EMBL/GenBank/DDBJ databases">
        <authorList>
            <person name="Muema E."/>
        </authorList>
    </citation>
    <scope>NUCLEOTIDE SEQUENCE [LARGE SCALE GENOMIC DNA]</scope>
    <source>
        <strain evidence="12">1330</strain>
    </source>
</reference>
<evidence type="ECO:0000256" key="1">
    <source>
        <dbReference type="ARBA" id="ARBA00004236"/>
    </source>
</evidence>
<keyword evidence="4" id="KW-1003">Cell membrane</keyword>
<dbReference type="EMBL" id="JAPYKO010000003">
    <property type="protein sequence ID" value="MEI9401811.1"/>
    <property type="molecule type" value="Genomic_DNA"/>
</dbReference>
<dbReference type="InterPro" id="IPR006143">
    <property type="entry name" value="RND_pump_MFP"/>
</dbReference>
<dbReference type="Gene3D" id="2.40.50.100">
    <property type="match status" value="1"/>
</dbReference>
<dbReference type="PANTHER" id="PTHR30469">
    <property type="entry name" value="MULTIDRUG RESISTANCE PROTEIN MDTA"/>
    <property type="match status" value="1"/>
</dbReference>
<evidence type="ECO:0000313" key="11">
    <source>
        <dbReference type="EMBL" id="MEI9401811.1"/>
    </source>
</evidence>
<comment type="caution">
    <text evidence="11">The sequence shown here is derived from an EMBL/GenBank/DDBJ whole genome shotgun (WGS) entry which is preliminary data.</text>
</comment>
<dbReference type="InterPro" id="IPR058626">
    <property type="entry name" value="MdtA-like_b-barrel"/>
</dbReference>
<evidence type="ECO:0000256" key="2">
    <source>
        <dbReference type="ARBA" id="ARBA00009477"/>
    </source>
</evidence>
<name>A0ABU8K7S4_9HYPH</name>
<dbReference type="Gene3D" id="2.40.30.170">
    <property type="match status" value="1"/>
</dbReference>
<keyword evidence="12" id="KW-1185">Reference proteome</keyword>
<evidence type="ECO:0000259" key="10">
    <source>
        <dbReference type="Pfam" id="PF25967"/>
    </source>
</evidence>
<dbReference type="RefSeq" id="WP_337092143.1">
    <property type="nucleotide sequence ID" value="NZ_JAPYKO010000003.1"/>
</dbReference>
<keyword evidence="3" id="KW-0813">Transport</keyword>
<gene>
    <name evidence="11" type="ORF">O7A05_06405</name>
</gene>
<dbReference type="Pfam" id="PF25876">
    <property type="entry name" value="HH_MFP_RND"/>
    <property type="match status" value="1"/>
</dbReference>
<evidence type="ECO:0000259" key="9">
    <source>
        <dbReference type="Pfam" id="PF25944"/>
    </source>
</evidence>
<feature type="domain" description="Multidrug resistance protein MdtA-like barrel-sandwich hybrid" evidence="8">
    <location>
        <begin position="63"/>
        <end position="202"/>
    </location>
</feature>
<keyword evidence="6" id="KW-0472">Membrane</keyword>
<accession>A0ABU8K7S4</accession>
<sequence length="385" mass="40976">MVLITAVAVIGGAGLAVWYVGDTTAPAQAALPPPAVPVVAGTVESGNVPVYLRGMGTVVAYNNVIVQSQITGQIIKIAFIQGQTVKKGDLLAEIDPRPYQAQLDQAVATRDRDQAQLLNARADLNRYTALQQKGFATTQLVATQNAQSNQLQAQVKYDEGVIAQARTNLSYTRLTAPIDGVTGVRQVDQGNIITPSSANGLVDIAQIQPASLFFFLPQTDFVEIQQQMATGPLTVLAYSQDDKVKLDTGKLDLIDNQIVQTTGTIRLRASFPNAKRTLWPGELLNVRLLLDTRQGGLTIAGSAVQQGPQGSFVWVIGSDGTVQTRPIEVAQIDDGIALIDSGLQAGEKVVVDGQYRLQPGASIQELTGQAARGAQLQSSIEQEIP</sequence>
<evidence type="ECO:0000256" key="5">
    <source>
        <dbReference type="ARBA" id="ARBA00022519"/>
    </source>
</evidence>
<keyword evidence="5" id="KW-0997">Cell inner membrane</keyword>
<dbReference type="SUPFAM" id="SSF111369">
    <property type="entry name" value="HlyD-like secretion proteins"/>
    <property type="match status" value="1"/>
</dbReference>
<dbReference type="NCBIfam" id="TIGR01730">
    <property type="entry name" value="RND_mfp"/>
    <property type="match status" value="1"/>
</dbReference>
<dbReference type="Proteomes" id="UP001366503">
    <property type="component" value="Unassembled WGS sequence"/>
</dbReference>
<proteinExistence type="inferred from homology"/>
<dbReference type="PANTHER" id="PTHR30469:SF12">
    <property type="entry name" value="MULTIDRUG RESISTANCE PROTEIN MDTA"/>
    <property type="match status" value="1"/>
</dbReference>
<dbReference type="Pfam" id="PF25917">
    <property type="entry name" value="BSH_RND"/>
    <property type="match status" value="1"/>
</dbReference>
<feature type="domain" description="Multidrug resistance protein MdtA-like alpha-helical hairpin" evidence="7">
    <location>
        <begin position="102"/>
        <end position="172"/>
    </location>
</feature>
<dbReference type="Pfam" id="PF25944">
    <property type="entry name" value="Beta-barrel_RND"/>
    <property type="match status" value="1"/>
</dbReference>
<dbReference type="Gene3D" id="1.10.287.470">
    <property type="entry name" value="Helix hairpin bin"/>
    <property type="match status" value="1"/>
</dbReference>
<evidence type="ECO:0000256" key="6">
    <source>
        <dbReference type="ARBA" id="ARBA00023136"/>
    </source>
</evidence>
<dbReference type="Pfam" id="PF25967">
    <property type="entry name" value="RND-MFP_C"/>
    <property type="match status" value="1"/>
</dbReference>
<evidence type="ECO:0000259" key="8">
    <source>
        <dbReference type="Pfam" id="PF25917"/>
    </source>
</evidence>
<feature type="domain" description="Multidrug resistance protein MdtA-like beta-barrel" evidence="9">
    <location>
        <begin position="214"/>
        <end position="291"/>
    </location>
</feature>
<comment type="similarity">
    <text evidence="2">Belongs to the membrane fusion protein (MFP) (TC 8.A.1) family.</text>
</comment>
<organism evidence="11 12">
    <name type="scientific">Mesorhizobium argentiipisi</name>
    <dbReference type="NCBI Taxonomy" id="3015175"/>
    <lineage>
        <taxon>Bacteria</taxon>
        <taxon>Pseudomonadati</taxon>
        <taxon>Pseudomonadota</taxon>
        <taxon>Alphaproteobacteria</taxon>
        <taxon>Hyphomicrobiales</taxon>
        <taxon>Phyllobacteriaceae</taxon>
        <taxon>Mesorhizobium</taxon>
    </lineage>
</organism>
<evidence type="ECO:0000259" key="7">
    <source>
        <dbReference type="Pfam" id="PF25876"/>
    </source>
</evidence>
<comment type="subcellular location">
    <subcellularLocation>
        <location evidence="1">Cell membrane</location>
    </subcellularLocation>
</comment>
<dbReference type="InterPro" id="IPR058624">
    <property type="entry name" value="MdtA-like_HH"/>
</dbReference>
<feature type="domain" description="Multidrug resistance protein MdtA-like C-terminal permuted SH3" evidence="10">
    <location>
        <begin position="299"/>
        <end position="353"/>
    </location>
</feature>
<evidence type="ECO:0000256" key="3">
    <source>
        <dbReference type="ARBA" id="ARBA00022448"/>
    </source>
</evidence>
<evidence type="ECO:0000256" key="4">
    <source>
        <dbReference type="ARBA" id="ARBA00022475"/>
    </source>
</evidence>
<dbReference type="InterPro" id="IPR058627">
    <property type="entry name" value="MdtA-like_C"/>
</dbReference>
<dbReference type="Gene3D" id="2.40.420.20">
    <property type="match status" value="1"/>
</dbReference>
<evidence type="ECO:0000313" key="12">
    <source>
        <dbReference type="Proteomes" id="UP001366503"/>
    </source>
</evidence>
<dbReference type="InterPro" id="IPR058625">
    <property type="entry name" value="MdtA-like_BSH"/>
</dbReference>